<dbReference type="AlphaFoldDB" id="A0A143WQW5"/>
<keyword evidence="2" id="KW-1185">Reference proteome</keyword>
<evidence type="ECO:0000313" key="2">
    <source>
        <dbReference type="Proteomes" id="UP000095665"/>
    </source>
</evidence>
<dbReference type="Proteomes" id="UP000095665">
    <property type="component" value="Chromosome I"/>
</dbReference>
<organism evidence="1 2">
    <name type="scientific">Candidatus Gullanella endobia</name>
    <dbReference type="NCBI Taxonomy" id="1070130"/>
    <lineage>
        <taxon>Bacteria</taxon>
        <taxon>Pseudomonadati</taxon>
        <taxon>Pseudomonadota</taxon>
        <taxon>Gammaproteobacteria</taxon>
        <taxon>Enterobacterales</taxon>
        <taxon>Enterobacteriaceae</taxon>
        <taxon>Candidatus Gullanella</taxon>
    </lineage>
</organism>
<sequence>MIVSQLLTQDISQFLMKNYLYDSSKKIKGYQYILFLLLLLNLAKFTKNLAIPNLKTNLLIFADS</sequence>
<dbReference type="KEGG" id="ged:FVIR_GE00222"/>
<gene>
    <name evidence="1" type="ORF">FVIR_GE00222</name>
</gene>
<dbReference type="EMBL" id="LN999832">
    <property type="protein sequence ID" value="CUX96083.1"/>
    <property type="molecule type" value="Genomic_DNA"/>
</dbReference>
<evidence type="ECO:0000313" key="1">
    <source>
        <dbReference type="EMBL" id="CUX96083.1"/>
    </source>
</evidence>
<name>A0A143WQW5_9ENTR</name>
<reference evidence="2" key="1">
    <citation type="submission" date="2016-01" db="EMBL/GenBank/DDBJ databases">
        <authorList>
            <person name="Husnik F."/>
        </authorList>
    </citation>
    <scope>NUCLEOTIDE SEQUENCE [LARGE SCALE GENOMIC DNA]</scope>
</reference>
<accession>A0A143WQW5</accession>
<protein>
    <submittedName>
        <fullName evidence="1">Uncharacterized protein</fullName>
    </submittedName>
</protein>
<proteinExistence type="predicted"/>